<feature type="region of interest" description="Disordered" evidence="14">
    <location>
        <begin position="415"/>
        <end position="437"/>
    </location>
</feature>
<dbReference type="PANTHER" id="PTHR11920:SF501">
    <property type="entry name" value="GUANYLATE CYCLASE 32E"/>
    <property type="match status" value="1"/>
</dbReference>
<sequence length="437" mass="49496">GLEKLIDSGIQCHGHLKSSNCLLDSRWSLKVTDYGLHCLRENVEYKPKDKLWMAPELLRIGRIPSIVAPSADIYSLGIIVSEVLSRERPYAAYEDMTSEEIIGKVRKGEQPLFRPMLKNERDADVDANMVQLMKDCWIEEPDRRPEIREIRVAVKQMGKGKQTNLMDHVLKTMEAHSKFLETQVNDRTKLLADEMKKSEELLYRMLPKVVIDKMRRGQAIEPETFDGVTIMFSDVPSFNTVTMRSSPIQIVQLLNDLYFLLDNIVEQYDVYKVETINDQYLIVSGLPHRNGDKHASEVANLALHFQLSIGNFYSSAMPREKFELRVGINTGPVVAGVVGNAMPRYCLFGDAVNTASRIETNGKPSCIHISDETNRYLTQVIGGFLTKARGEIIVKGKGVMFTHWLLGKKVKSIQDRTEDSKHNSTEVEEPTGGHLSE</sequence>
<protein>
    <recommendedName>
        <fullName evidence="3 13">Guanylate cyclase</fullName>
        <ecNumber evidence="3 13">4.6.1.2</ecNumber>
    </recommendedName>
</protein>
<dbReference type="WBParaSite" id="nRc.2.0.1.t32610-RA">
    <property type="protein sequence ID" value="nRc.2.0.1.t32610-RA"/>
    <property type="gene ID" value="nRc.2.0.1.g32610"/>
</dbReference>
<keyword evidence="9" id="KW-0325">Glycoprotein</keyword>
<dbReference type="InterPro" id="IPR001245">
    <property type="entry name" value="Ser-Thr/Tyr_kinase_cat_dom"/>
</dbReference>
<dbReference type="InterPro" id="IPR000719">
    <property type="entry name" value="Prot_kinase_dom"/>
</dbReference>
<evidence type="ECO:0000256" key="3">
    <source>
        <dbReference type="ARBA" id="ARBA00012202"/>
    </source>
</evidence>
<dbReference type="FunFam" id="3.30.70.1230:FF:000030">
    <property type="entry name" value="Si:ch211-215j19.12"/>
    <property type="match status" value="1"/>
</dbReference>
<dbReference type="InterPro" id="IPR029787">
    <property type="entry name" value="Nucleotide_cyclase"/>
</dbReference>
<feature type="compositionally biased region" description="Basic and acidic residues" evidence="14">
    <location>
        <begin position="415"/>
        <end position="425"/>
    </location>
</feature>
<dbReference type="GO" id="GO:0007168">
    <property type="term" value="P:receptor guanylyl cyclase signaling pathway"/>
    <property type="evidence" value="ECO:0007669"/>
    <property type="project" value="TreeGrafter"/>
</dbReference>
<dbReference type="GO" id="GO:0004383">
    <property type="term" value="F:guanylate cyclase activity"/>
    <property type="evidence" value="ECO:0007669"/>
    <property type="project" value="UniProtKB-EC"/>
</dbReference>
<comment type="similarity">
    <text evidence="12">Belongs to the adenylyl cyclase class-4/guanylyl cyclase family.</text>
</comment>
<dbReference type="PROSITE" id="PS00452">
    <property type="entry name" value="GUANYLATE_CYCLASE_1"/>
    <property type="match status" value="1"/>
</dbReference>
<accession>A0A915K436</accession>
<keyword evidence="11 13" id="KW-0141">cGMP biosynthesis</keyword>
<dbReference type="AlphaFoldDB" id="A0A915K436"/>
<dbReference type="EC" id="4.6.1.2" evidence="3 13"/>
<feature type="domain" description="Protein kinase" evidence="15">
    <location>
        <begin position="1"/>
        <end position="179"/>
    </location>
</feature>
<keyword evidence="8" id="KW-0675">Receptor</keyword>
<evidence type="ECO:0000256" key="11">
    <source>
        <dbReference type="ARBA" id="ARBA00023293"/>
    </source>
</evidence>
<dbReference type="GO" id="GO:0005886">
    <property type="term" value="C:plasma membrane"/>
    <property type="evidence" value="ECO:0007669"/>
    <property type="project" value="TreeGrafter"/>
</dbReference>
<evidence type="ECO:0000256" key="14">
    <source>
        <dbReference type="SAM" id="MobiDB-lite"/>
    </source>
</evidence>
<evidence type="ECO:0000256" key="6">
    <source>
        <dbReference type="ARBA" id="ARBA00022989"/>
    </source>
</evidence>
<dbReference type="CDD" id="cd07302">
    <property type="entry name" value="CHD"/>
    <property type="match status" value="1"/>
</dbReference>
<dbReference type="GO" id="GO:0001653">
    <property type="term" value="F:peptide receptor activity"/>
    <property type="evidence" value="ECO:0007669"/>
    <property type="project" value="TreeGrafter"/>
</dbReference>
<proteinExistence type="inferred from homology"/>
<keyword evidence="6" id="KW-1133">Transmembrane helix</keyword>
<evidence type="ECO:0000256" key="5">
    <source>
        <dbReference type="ARBA" id="ARBA00022741"/>
    </source>
</evidence>
<dbReference type="InterPro" id="IPR001054">
    <property type="entry name" value="A/G_cyclase"/>
</dbReference>
<dbReference type="Proteomes" id="UP000887565">
    <property type="component" value="Unplaced"/>
</dbReference>
<keyword evidence="4" id="KW-0812">Transmembrane</keyword>
<dbReference type="GO" id="GO:0004016">
    <property type="term" value="F:adenylate cyclase activity"/>
    <property type="evidence" value="ECO:0007669"/>
    <property type="project" value="TreeGrafter"/>
</dbReference>
<dbReference type="Pfam" id="PF00211">
    <property type="entry name" value="Guanylate_cyc"/>
    <property type="match status" value="1"/>
</dbReference>
<keyword evidence="10 12" id="KW-0456">Lyase</keyword>
<keyword evidence="7" id="KW-0472">Membrane</keyword>
<evidence type="ECO:0000259" key="15">
    <source>
        <dbReference type="PROSITE" id="PS50011"/>
    </source>
</evidence>
<comment type="catalytic activity">
    <reaction evidence="1 13">
        <text>GTP = 3',5'-cyclic GMP + diphosphate</text>
        <dbReference type="Rhea" id="RHEA:13665"/>
        <dbReference type="ChEBI" id="CHEBI:33019"/>
        <dbReference type="ChEBI" id="CHEBI:37565"/>
        <dbReference type="ChEBI" id="CHEBI:57746"/>
        <dbReference type="EC" id="4.6.1.2"/>
    </reaction>
</comment>
<keyword evidence="17" id="KW-1185">Reference proteome</keyword>
<evidence type="ECO:0000256" key="13">
    <source>
        <dbReference type="RuleBase" id="RU003431"/>
    </source>
</evidence>
<evidence type="ECO:0000256" key="7">
    <source>
        <dbReference type="ARBA" id="ARBA00023136"/>
    </source>
</evidence>
<dbReference type="InterPro" id="IPR011009">
    <property type="entry name" value="Kinase-like_dom_sf"/>
</dbReference>
<dbReference type="PROSITE" id="PS50125">
    <property type="entry name" value="GUANYLATE_CYCLASE_2"/>
    <property type="match status" value="1"/>
</dbReference>
<evidence type="ECO:0000256" key="10">
    <source>
        <dbReference type="ARBA" id="ARBA00023239"/>
    </source>
</evidence>
<dbReference type="PROSITE" id="PS50011">
    <property type="entry name" value="PROTEIN_KINASE_DOM"/>
    <property type="match status" value="1"/>
</dbReference>
<evidence type="ECO:0000256" key="12">
    <source>
        <dbReference type="RuleBase" id="RU000405"/>
    </source>
</evidence>
<dbReference type="SUPFAM" id="SSF55073">
    <property type="entry name" value="Nucleotide cyclase"/>
    <property type="match status" value="1"/>
</dbReference>
<organism evidence="17 18">
    <name type="scientific">Romanomermis culicivorax</name>
    <name type="common">Nematode worm</name>
    <dbReference type="NCBI Taxonomy" id="13658"/>
    <lineage>
        <taxon>Eukaryota</taxon>
        <taxon>Metazoa</taxon>
        <taxon>Ecdysozoa</taxon>
        <taxon>Nematoda</taxon>
        <taxon>Enoplea</taxon>
        <taxon>Dorylaimia</taxon>
        <taxon>Mermithida</taxon>
        <taxon>Mermithoidea</taxon>
        <taxon>Mermithidae</taxon>
        <taxon>Romanomermis</taxon>
    </lineage>
</organism>
<dbReference type="InterPro" id="IPR050401">
    <property type="entry name" value="Cyclic_nucleotide_synthase"/>
</dbReference>
<evidence type="ECO:0000256" key="8">
    <source>
        <dbReference type="ARBA" id="ARBA00023170"/>
    </source>
</evidence>
<dbReference type="GO" id="GO:0005524">
    <property type="term" value="F:ATP binding"/>
    <property type="evidence" value="ECO:0007669"/>
    <property type="project" value="InterPro"/>
</dbReference>
<reference evidence="18" key="1">
    <citation type="submission" date="2022-11" db="UniProtKB">
        <authorList>
            <consortium name="WormBaseParasite"/>
        </authorList>
    </citation>
    <scope>IDENTIFICATION</scope>
</reference>
<comment type="subcellular location">
    <subcellularLocation>
        <location evidence="2">Membrane</location>
        <topology evidence="2">Single-pass membrane protein</topology>
    </subcellularLocation>
</comment>
<evidence type="ECO:0000256" key="1">
    <source>
        <dbReference type="ARBA" id="ARBA00001436"/>
    </source>
</evidence>
<name>A0A915K436_ROMCU</name>
<evidence type="ECO:0000256" key="2">
    <source>
        <dbReference type="ARBA" id="ARBA00004167"/>
    </source>
</evidence>
<dbReference type="PANTHER" id="PTHR11920">
    <property type="entry name" value="GUANYLYL CYCLASE"/>
    <property type="match status" value="1"/>
</dbReference>
<dbReference type="Pfam" id="PF07714">
    <property type="entry name" value="PK_Tyr_Ser-Thr"/>
    <property type="match status" value="1"/>
</dbReference>
<evidence type="ECO:0000313" key="17">
    <source>
        <dbReference type="Proteomes" id="UP000887565"/>
    </source>
</evidence>
<dbReference type="GO" id="GO:0004672">
    <property type="term" value="F:protein kinase activity"/>
    <property type="evidence" value="ECO:0007669"/>
    <property type="project" value="InterPro"/>
</dbReference>
<dbReference type="Gene3D" id="6.10.250.780">
    <property type="match status" value="1"/>
</dbReference>
<evidence type="ECO:0000313" key="18">
    <source>
        <dbReference type="WBParaSite" id="nRc.2.0.1.t32610-RA"/>
    </source>
</evidence>
<dbReference type="Gene3D" id="3.30.70.1230">
    <property type="entry name" value="Nucleotide cyclase"/>
    <property type="match status" value="1"/>
</dbReference>
<keyword evidence="5" id="KW-0547">Nucleotide-binding</keyword>
<evidence type="ECO:0000256" key="9">
    <source>
        <dbReference type="ARBA" id="ARBA00023180"/>
    </source>
</evidence>
<feature type="domain" description="Guanylate cyclase" evidence="16">
    <location>
        <begin position="229"/>
        <end position="359"/>
    </location>
</feature>
<dbReference type="InterPro" id="IPR018297">
    <property type="entry name" value="A/G_cyclase_CS"/>
</dbReference>
<evidence type="ECO:0000259" key="16">
    <source>
        <dbReference type="PROSITE" id="PS50125"/>
    </source>
</evidence>
<evidence type="ECO:0000256" key="4">
    <source>
        <dbReference type="ARBA" id="ARBA00022692"/>
    </source>
</evidence>
<dbReference type="SUPFAM" id="SSF56112">
    <property type="entry name" value="Protein kinase-like (PK-like)"/>
    <property type="match status" value="1"/>
</dbReference>
<dbReference type="GO" id="GO:0035556">
    <property type="term" value="P:intracellular signal transduction"/>
    <property type="evidence" value="ECO:0007669"/>
    <property type="project" value="InterPro"/>
</dbReference>
<dbReference type="SMART" id="SM00044">
    <property type="entry name" value="CYCc"/>
    <property type="match status" value="1"/>
</dbReference>
<dbReference type="Gene3D" id="1.10.510.10">
    <property type="entry name" value="Transferase(Phosphotransferase) domain 1"/>
    <property type="match status" value="1"/>
</dbReference>
<dbReference type="OMA" id="RICLITE"/>